<evidence type="ECO:0000256" key="10">
    <source>
        <dbReference type="ARBA" id="ARBA00038150"/>
    </source>
</evidence>
<dbReference type="AlphaFoldDB" id="A0A0N4YEZ9"/>
<dbReference type="InterPro" id="IPR003406">
    <property type="entry name" value="Glyco_trans_14"/>
</dbReference>
<evidence type="ECO:0000313" key="14">
    <source>
        <dbReference type="WBParaSite" id="NBR_0001530401-mRNA-1"/>
    </source>
</evidence>
<keyword evidence="3" id="KW-0328">Glycosyltransferase</keyword>
<dbReference type="PANTHER" id="PTHR19297">
    <property type="entry name" value="GLYCOSYLTRANSFERASE 14 FAMILY MEMBER"/>
    <property type="match status" value="1"/>
</dbReference>
<evidence type="ECO:0000256" key="9">
    <source>
        <dbReference type="ARBA" id="ARBA00023180"/>
    </source>
</evidence>
<dbReference type="Proteomes" id="UP000271162">
    <property type="component" value="Unassembled WGS sequence"/>
</dbReference>
<evidence type="ECO:0000256" key="4">
    <source>
        <dbReference type="ARBA" id="ARBA00022679"/>
    </source>
</evidence>
<keyword evidence="5 11" id="KW-0812">Transmembrane</keyword>
<keyword evidence="4" id="KW-0808">Transferase</keyword>
<evidence type="ECO:0000256" key="2">
    <source>
        <dbReference type="ARBA" id="ARBA00004922"/>
    </source>
</evidence>
<evidence type="ECO:0000256" key="1">
    <source>
        <dbReference type="ARBA" id="ARBA00004606"/>
    </source>
</evidence>
<dbReference type="GO" id="GO:0016020">
    <property type="term" value="C:membrane"/>
    <property type="evidence" value="ECO:0007669"/>
    <property type="project" value="UniProtKB-SubCell"/>
</dbReference>
<proteinExistence type="inferred from homology"/>
<organism evidence="14">
    <name type="scientific">Nippostrongylus brasiliensis</name>
    <name type="common">Rat hookworm</name>
    <dbReference type="NCBI Taxonomy" id="27835"/>
    <lineage>
        <taxon>Eukaryota</taxon>
        <taxon>Metazoa</taxon>
        <taxon>Ecdysozoa</taxon>
        <taxon>Nematoda</taxon>
        <taxon>Chromadorea</taxon>
        <taxon>Rhabditida</taxon>
        <taxon>Rhabditina</taxon>
        <taxon>Rhabditomorpha</taxon>
        <taxon>Strongyloidea</taxon>
        <taxon>Heligmosomidae</taxon>
        <taxon>Nippostrongylus</taxon>
    </lineage>
</organism>
<evidence type="ECO:0000256" key="11">
    <source>
        <dbReference type="SAM" id="Phobius"/>
    </source>
</evidence>
<evidence type="ECO:0000256" key="8">
    <source>
        <dbReference type="ARBA" id="ARBA00023136"/>
    </source>
</evidence>
<evidence type="ECO:0000256" key="7">
    <source>
        <dbReference type="ARBA" id="ARBA00022989"/>
    </source>
</evidence>
<feature type="transmembrane region" description="Helical" evidence="11">
    <location>
        <begin position="12"/>
        <end position="28"/>
    </location>
</feature>
<sequence length="429" mass="50279">MRRIYVTSCRRFLSKFHILLFAALFLYWNSRIGVLNDELQVRYHHLEAVHLDCPSILSDINLATRYAYWNLDSKSYEEELLSSENICETLDKRFLFEKEPLSDEEADYPLAYGLLIHKNIIQFLLQLSIFYHPQNAYCIVVDGTASKTFRKFVMSLPKCFANVVVFTGKRSQWGTYGILDNVYRCFKHLTLMEHDWKYYQYLSGSDLPMRTNLEMVRIMKALNGSINSEVEEYELNRYHGMEKVQTLMNYLYHTFIPDESFWSSVAGNPALIQVPGSFKAREIIWLRKHLNINPAAENTVNSVGTSYIGRYQIWEWQGGCLGKWRSWSCVFGIMDVPYIITRPELVVHKMDLNFQPAGFMCLLKEIRRRSHIASDFDARSYGEMPTVELHGGRSITELTHPDWIVRSSFYRPPPISRDEEDAQKPRNFK</sequence>
<keyword evidence="6" id="KW-0735">Signal-anchor</keyword>
<dbReference type="PANTHER" id="PTHR19297:SF186">
    <property type="entry name" value="CORE-2_I-BRANCHING ENZYME"/>
    <property type="match status" value="1"/>
</dbReference>
<protein>
    <submittedName>
        <fullName evidence="14">GLY-1 (inferred by orthology to a C. elegans protein)</fullName>
    </submittedName>
</protein>
<keyword evidence="8 11" id="KW-0472">Membrane</keyword>
<dbReference type="EMBL" id="UYSL01021676">
    <property type="protein sequence ID" value="VDL78899.1"/>
    <property type="molecule type" value="Genomic_DNA"/>
</dbReference>
<comment type="pathway">
    <text evidence="2">Protein modification; protein glycosylation.</text>
</comment>
<dbReference type="OMA" id="GKRSQWG"/>
<comment type="similarity">
    <text evidence="10">Belongs to the glycosyltransferase 14 family.</text>
</comment>
<evidence type="ECO:0000313" key="13">
    <source>
        <dbReference type="Proteomes" id="UP000271162"/>
    </source>
</evidence>
<evidence type="ECO:0000256" key="5">
    <source>
        <dbReference type="ARBA" id="ARBA00022692"/>
    </source>
</evidence>
<comment type="subcellular location">
    <subcellularLocation>
        <location evidence="1">Membrane</location>
        <topology evidence="1">Single-pass type II membrane protein</topology>
    </subcellularLocation>
</comment>
<keyword evidence="7 11" id="KW-1133">Transmembrane helix</keyword>
<dbReference type="WBParaSite" id="NBR_0001530401-mRNA-1">
    <property type="protein sequence ID" value="NBR_0001530401-mRNA-1"/>
    <property type="gene ID" value="NBR_0001530401"/>
</dbReference>
<dbReference type="GO" id="GO:0008375">
    <property type="term" value="F:acetylglucosaminyltransferase activity"/>
    <property type="evidence" value="ECO:0007669"/>
    <property type="project" value="TreeGrafter"/>
</dbReference>
<dbReference type="STRING" id="27835.A0A0N4YEZ9"/>
<evidence type="ECO:0000256" key="6">
    <source>
        <dbReference type="ARBA" id="ARBA00022968"/>
    </source>
</evidence>
<keyword evidence="13" id="KW-1185">Reference proteome</keyword>
<keyword evidence="9" id="KW-0325">Glycoprotein</keyword>
<evidence type="ECO:0000256" key="3">
    <source>
        <dbReference type="ARBA" id="ARBA00022676"/>
    </source>
</evidence>
<evidence type="ECO:0000313" key="12">
    <source>
        <dbReference type="EMBL" id="VDL78899.1"/>
    </source>
</evidence>
<dbReference type="Pfam" id="PF02485">
    <property type="entry name" value="Branch"/>
    <property type="match status" value="1"/>
</dbReference>
<accession>A0A0N4YEZ9</accession>
<reference evidence="12 13" key="2">
    <citation type="submission" date="2018-11" db="EMBL/GenBank/DDBJ databases">
        <authorList>
            <consortium name="Pathogen Informatics"/>
        </authorList>
    </citation>
    <scope>NUCLEOTIDE SEQUENCE [LARGE SCALE GENOMIC DNA]</scope>
</reference>
<name>A0A0N4YEZ9_NIPBR</name>
<reference evidence="14" key="1">
    <citation type="submission" date="2017-02" db="UniProtKB">
        <authorList>
            <consortium name="WormBaseParasite"/>
        </authorList>
    </citation>
    <scope>IDENTIFICATION</scope>
</reference>
<gene>
    <name evidence="12" type="ORF">NBR_LOCUS15305</name>
</gene>